<reference evidence="4 5" key="1">
    <citation type="submission" date="2019-11" db="EMBL/GenBank/DDBJ databases">
        <title>Metabolism of dissolved organic matter in forest soils.</title>
        <authorList>
            <person name="Cyle K.T."/>
            <person name="Wilhelm R.C."/>
            <person name="Martinez C.E."/>
        </authorList>
    </citation>
    <scope>NUCLEOTIDE SEQUENCE [LARGE SCALE GENOMIC DNA]</scope>
    <source>
        <strain evidence="4 5">1N</strain>
    </source>
</reference>
<evidence type="ECO:0000259" key="2">
    <source>
        <dbReference type="Pfam" id="PF03050"/>
    </source>
</evidence>
<organism evidence="4 5">
    <name type="scientific">Paraburkholderia solitsugae</name>
    <dbReference type="NCBI Taxonomy" id="2675748"/>
    <lineage>
        <taxon>Bacteria</taxon>
        <taxon>Pseudomonadati</taxon>
        <taxon>Pseudomonadota</taxon>
        <taxon>Betaproteobacteria</taxon>
        <taxon>Burkholderiales</taxon>
        <taxon>Burkholderiaceae</taxon>
        <taxon>Paraburkholderia</taxon>
    </lineage>
</organism>
<dbReference type="NCBIfam" id="NF033517">
    <property type="entry name" value="transpos_IS66"/>
    <property type="match status" value="1"/>
</dbReference>
<proteinExistence type="predicted"/>
<feature type="domain" description="Transposase IS66 central" evidence="2">
    <location>
        <begin position="153"/>
        <end position="433"/>
    </location>
</feature>
<keyword evidence="5" id="KW-1185">Reference proteome</keyword>
<dbReference type="RefSeq" id="WP_172314720.1">
    <property type="nucleotide sequence ID" value="NZ_WOEY01000096.1"/>
</dbReference>
<protein>
    <submittedName>
        <fullName evidence="4">IS66 family transposase</fullName>
    </submittedName>
</protein>
<accession>A0ABX2BUF8</accession>
<dbReference type="InterPro" id="IPR004291">
    <property type="entry name" value="Transposase_IS66_central"/>
</dbReference>
<dbReference type="PANTHER" id="PTHR33678">
    <property type="entry name" value="BLL1576 PROTEIN"/>
    <property type="match status" value="1"/>
</dbReference>
<dbReference type="Proteomes" id="UP000652198">
    <property type="component" value="Unassembled WGS sequence"/>
</dbReference>
<sequence length="471" mass="52768">MTKMPDIEDLTHEQKDALIIDLVRRLNELEAKLEKDSHNSSKPPSSDGLKRKPKSLRGASGARPGAQPGHPGKTLKRVAQADHVEIHRVAAVCDACGHAIGRDRVSVLPEERQVIDLPAICFEVTAHRIETAQCRCGKIHHATFPRDVSQAVQYGCQIKAAAVYLTQYQQLPIDRARQALSDLFGLSVSAGTVQNCIDEAARNLRPAVEQINQALQGAPVVHFDETSMRVGRSTHWLHTASTEALSWYGSHTRRGQEALDSFGILPSFAGVAVHDGWVPYANYDCEHALCNAHHLRELIFVWESTQQRWAERMIRLLRDAKIEVDRSIADGKTALSAARKNHYRRRSRALIAEGRTLNPQQAREPTREDLRGRIKQSAAYNLLGRLERYAAQVWRFVADHRVPFDNNQAERDIRMPKLKQKVSGCFRTALGLQAFCTIRSYLATLRKQRRPLVDALALSFAGHVPSPLTAE</sequence>
<name>A0ABX2BUF8_9BURK</name>
<evidence type="ECO:0000259" key="3">
    <source>
        <dbReference type="Pfam" id="PF20042"/>
    </source>
</evidence>
<evidence type="ECO:0000256" key="1">
    <source>
        <dbReference type="SAM" id="MobiDB-lite"/>
    </source>
</evidence>
<dbReference type="PANTHER" id="PTHR33678:SF1">
    <property type="entry name" value="BLL1576 PROTEIN"/>
    <property type="match status" value="1"/>
</dbReference>
<dbReference type="Pfam" id="PF20042">
    <property type="entry name" value="DUF6444"/>
    <property type="match status" value="1"/>
</dbReference>
<feature type="domain" description="DUF6444" evidence="3">
    <location>
        <begin position="15"/>
        <end position="74"/>
    </location>
</feature>
<comment type="caution">
    <text evidence="4">The sequence shown here is derived from an EMBL/GenBank/DDBJ whole genome shotgun (WGS) entry which is preliminary data.</text>
</comment>
<feature type="region of interest" description="Disordered" evidence="1">
    <location>
        <begin position="32"/>
        <end position="76"/>
    </location>
</feature>
<dbReference type="Pfam" id="PF03050">
    <property type="entry name" value="DDE_Tnp_IS66"/>
    <property type="match status" value="1"/>
</dbReference>
<evidence type="ECO:0000313" key="4">
    <source>
        <dbReference type="EMBL" id="NPT44512.1"/>
    </source>
</evidence>
<dbReference type="InterPro" id="IPR045618">
    <property type="entry name" value="DUF6444"/>
</dbReference>
<evidence type="ECO:0000313" key="5">
    <source>
        <dbReference type="Proteomes" id="UP000652198"/>
    </source>
</evidence>
<dbReference type="InterPro" id="IPR052344">
    <property type="entry name" value="Transposase-related"/>
</dbReference>
<gene>
    <name evidence="4" type="ORF">GNZ12_25005</name>
</gene>
<dbReference type="EMBL" id="WOEY01000096">
    <property type="protein sequence ID" value="NPT44512.1"/>
    <property type="molecule type" value="Genomic_DNA"/>
</dbReference>